<keyword evidence="2" id="KW-1185">Reference proteome</keyword>
<gene>
    <name evidence="1" type="ORF">Nepgr_019312</name>
</gene>
<reference evidence="1" key="1">
    <citation type="submission" date="2023-05" db="EMBL/GenBank/DDBJ databases">
        <title>Nepenthes gracilis genome sequencing.</title>
        <authorList>
            <person name="Fukushima K."/>
        </authorList>
    </citation>
    <scope>NUCLEOTIDE SEQUENCE</scope>
    <source>
        <strain evidence="1">SING2019-196</strain>
    </source>
</reference>
<comment type="caution">
    <text evidence="1">The sequence shown here is derived from an EMBL/GenBank/DDBJ whole genome shotgun (WGS) entry which is preliminary data.</text>
</comment>
<sequence length="164" mass="18342">MGITLYLHPFRAVQYNEPKGLSCFFHTRARLLSQLFDITKVVTKNHITMVSDAWTIKFSSLSKLDGQPTLLGSRAKQKDGNKFVVAPFPKGLSCFFCARARLLSQLFDITEFVTRNHITKVSDAWNIKFSSLSKLDGQSNLLGSRAKQKVANKFVGAPFPSSLI</sequence>
<accession>A0AAD3SV07</accession>
<name>A0AAD3SV07_NEPGR</name>
<evidence type="ECO:0000313" key="1">
    <source>
        <dbReference type="EMBL" id="GMH17471.1"/>
    </source>
</evidence>
<protein>
    <submittedName>
        <fullName evidence="1">Uncharacterized protein</fullName>
    </submittedName>
</protein>
<proteinExistence type="predicted"/>
<organism evidence="1 2">
    <name type="scientific">Nepenthes gracilis</name>
    <name type="common">Slender pitcher plant</name>
    <dbReference type="NCBI Taxonomy" id="150966"/>
    <lineage>
        <taxon>Eukaryota</taxon>
        <taxon>Viridiplantae</taxon>
        <taxon>Streptophyta</taxon>
        <taxon>Embryophyta</taxon>
        <taxon>Tracheophyta</taxon>
        <taxon>Spermatophyta</taxon>
        <taxon>Magnoliopsida</taxon>
        <taxon>eudicotyledons</taxon>
        <taxon>Gunneridae</taxon>
        <taxon>Pentapetalae</taxon>
        <taxon>Caryophyllales</taxon>
        <taxon>Nepenthaceae</taxon>
        <taxon>Nepenthes</taxon>
    </lineage>
</organism>
<evidence type="ECO:0000313" key="2">
    <source>
        <dbReference type="Proteomes" id="UP001279734"/>
    </source>
</evidence>
<dbReference type="Proteomes" id="UP001279734">
    <property type="component" value="Unassembled WGS sequence"/>
</dbReference>
<dbReference type="AlphaFoldDB" id="A0AAD3SV07"/>
<dbReference type="EMBL" id="BSYO01000018">
    <property type="protein sequence ID" value="GMH17471.1"/>
    <property type="molecule type" value="Genomic_DNA"/>
</dbReference>